<dbReference type="Proteomes" id="UP000276834">
    <property type="component" value="Unassembled WGS sequence"/>
</dbReference>
<keyword evidence="2" id="KW-1185">Reference proteome</keyword>
<comment type="caution">
    <text evidence="1">The sequence shown here is derived from an EMBL/GenBank/DDBJ whole genome shotgun (WGS) entry which is preliminary data.</text>
</comment>
<accession>A0A3L8SU43</accession>
<sequence length="101" mass="11255">MESLPQPTASFFFQLPTKVKNQCESLKKESAQRTESQAKAPGCRLRKKLPLGKDLLPGFARLFFLGQTVLEANNRVADRKLSQEQKLVAGAKIRPVIVYGP</sequence>
<protein>
    <submittedName>
        <fullName evidence="1">Uncharacterized protein</fullName>
    </submittedName>
</protein>
<dbReference type="AlphaFoldDB" id="A0A3L8SU43"/>
<dbReference type="EMBL" id="QUSF01000006">
    <property type="protein sequence ID" value="RLW08301.1"/>
    <property type="molecule type" value="Genomic_DNA"/>
</dbReference>
<reference evidence="1 2" key="1">
    <citation type="journal article" date="2018" name="Proc. R. Soc. B">
        <title>A non-coding region near Follistatin controls head colour polymorphism in the Gouldian finch.</title>
        <authorList>
            <person name="Toomey M.B."/>
            <person name="Marques C.I."/>
            <person name="Andrade P."/>
            <person name="Araujo P.M."/>
            <person name="Sabatino S."/>
            <person name="Gazda M.A."/>
            <person name="Afonso S."/>
            <person name="Lopes R.J."/>
            <person name="Corbo J.C."/>
            <person name="Carneiro M."/>
        </authorList>
    </citation>
    <scope>NUCLEOTIDE SEQUENCE [LARGE SCALE GENOMIC DNA]</scope>
    <source>
        <strain evidence="1">Red01</strain>
        <tissue evidence="1">Muscle</tissue>
    </source>
</reference>
<proteinExistence type="predicted"/>
<evidence type="ECO:0000313" key="2">
    <source>
        <dbReference type="Proteomes" id="UP000276834"/>
    </source>
</evidence>
<gene>
    <name evidence="1" type="ORF">DV515_00003263</name>
</gene>
<name>A0A3L8SU43_CHLGU</name>
<evidence type="ECO:0000313" key="1">
    <source>
        <dbReference type="EMBL" id="RLW08301.1"/>
    </source>
</evidence>
<organism evidence="1 2">
    <name type="scientific">Chloebia gouldiae</name>
    <name type="common">Gouldian finch</name>
    <name type="synonym">Erythrura gouldiae</name>
    <dbReference type="NCBI Taxonomy" id="44316"/>
    <lineage>
        <taxon>Eukaryota</taxon>
        <taxon>Metazoa</taxon>
        <taxon>Chordata</taxon>
        <taxon>Craniata</taxon>
        <taxon>Vertebrata</taxon>
        <taxon>Euteleostomi</taxon>
        <taxon>Archelosauria</taxon>
        <taxon>Archosauria</taxon>
        <taxon>Dinosauria</taxon>
        <taxon>Saurischia</taxon>
        <taxon>Theropoda</taxon>
        <taxon>Coelurosauria</taxon>
        <taxon>Aves</taxon>
        <taxon>Neognathae</taxon>
        <taxon>Neoaves</taxon>
        <taxon>Telluraves</taxon>
        <taxon>Australaves</taxon>
        <taxon>Passeriformes</taxon>
        <taxon>Passeroidea</taxon>
        <taxon>Passeridae</taxon>
        <taxon>Chloebia</taxon>
    </lineage>
</organism>